<dbReference type="Proteomes" id="UP000681967">
    <property type="component" value="Unassembled WGS sequence"/>
</dbReference>
<dbReference type="PANTHER" id="PTHR45737:SF6">
    <property type="entry name" value="VON WILLEBRAND FACTOR A DOMAIN-CONTAINING PROTEIN 5A"/>
    <property type="match status" value="1"/>
</dbReference>
<organism evidence="1 3">
    <name type="scientific">Rotaria magnacalcarata</name>
    <dbReference type="NCBI Taxonomy" id="392030"/>
    <lineage>
        <taxon>Eukaryota</taxon>
        <taxon>Metazoa</taxon>
        <taxon>Spiralia</taxon>
        <taxon>Gnathifera</taxon>
        <taxon>Rotifera</taxon>
        <taxon>Eurotatoria</taxon>
        <taxon>Bdelloidea</taxon>
        <taxon>Philodinida</taxon>
        <taxon>Philodinidae</taxon>
        <taxon>Rotaria</taxon>
    </lineage>
</organism>
<feature type="non-terminal residue" evidence="1">
    <location>
        <position position="84"/>
    </location>
</feature>
<dbReference type="EMBL" id="CAJOBJ010013081">
    <property type="protein sequence ID" value="CAF4168724.1"/>
    <property type="molecule type" value="Genomic_DNA"/>
</dbReference>
<dbReference type="EMBL" id="CAJOBH010279832">
    <property type="protein sequence ID" value="CAF5170238.1"/>
    <property type="molecule type" value="Genomic_DNA"/>
</dbReference>
<gene>
    <name evidence="2" type="ORF">BYL167_LOCUS77091</name>
    <name evidence="1" type="ORF">GIL414_LOCUS20265</name>
</gene>
<proteinExistence type="predicted"/>
<evidence type="ECO:0000313" key="2">
    <source>
        <dbReference type="EMBL" id="CAF5170238.1"/>
    </source>
</evidence>
<name>A0A8S2RIU2_9BILA</name>
<sequence>MIKLIDHVLLEKNFILSIRLKSVNLPRLLNEAYASFDTNNNNQLIDENSQACMLTFYPKFEIVNNANEYAEIIFIIDASNSMDG</sequence>
<evidence type="ECO:0000313" key="3">
    <source>
        <dbReference type="Proteomes" id="UP000681720"/>
    </source>
</evidence>
<dbReference type="Proteomes" id="UP000681720">
    <property type="component" value="Unassembled WGS sequence"/>
</dbReference>
<comment type="caution">
    <text evidence="1">The sequence shown here is derived from an EMBL/GenBank/DDBJ whole genome shotgun (WGS) entry which is preliminary data.</text>
</comment>
<accession>A0A8S2RIU2</accession>
<evidence type="ECO:0000313" key="1">
    <source>
        <dbReference type="EMBL" id="CAF4168724.1"/>
    </source>
</evidence>
<protein>
    <submittedName>
        <fullName evidence="1">Uncharacterized protein</fullName>
    </submittedName>
</protein>
<dbReference type="AlphaFoldDB" id="A0A8S2RIU2"/>
<dbReference type="PANTHER" id="PTHR45737">
    <property type="entry name" value="VON WILLEBRAND FACTOR A DOMAIN-CONTAINING PROTEIN 5A"/>
    <property type="match status" value="1"/>
</dbReference>
<reference evidence="1" key="1">
    <citation type="submission" date="2021-02" db="EMBL/GenBank/DDBJ databases">
        <authorList>
            <person name="Nowell W R."/>
        </authorList>
    </citation>
    <scope>NUCLEOTIDE SEQUENCE</scope>
</reference>